<proteinExistence type="predicted"/>
<dbReference type="Proteomes" id="UP001610563">
    <property type="component" value="Unassembled WGS sequence"/>
</dbReference>
<accession>A0ABR4G0V6</accession>
<comment type="caution">
    <text evidence="1">The sequence shown here is derived from an EMBL/GenBank/DDBJ whole genome shotgun (WGS) entry which is preliminary data.</text>
</comment>
<evidence type="ECO:0000313" key="1">
    <source>
        <dbReference type="EMBL" id="KAL2789136.1"/>
    </source>
</evidence>
<name>A0ABR4G0V6_9EURO</name>
<dbReference type="EMBL" id="JBFTWV010000068">
    <property type="protein sequence ID" value="KAL2789136.1"/>
    <property type="molecule type" value="Genomic_DNA"/>
</dbReference>
<protein>
    <submittedName>
        <fullName evidence="1">Uncharacterized protein</fullName>
    </submittedName>
</protein>
<sequence>MSFASQVDMTYSAIGRLLRCQTSRTVRQSMNIFAQKRNWSTAAVPTWNPTSSSELDTSLTRFRDLLFIPHALSIEQRRLIYKPQNAQKLKENPITVYVGPDEEPYELRSIDKHSLPSKQDAMKVIDLMKETGNWSNFVPFLIGLRESGFVFKAHHLESILAEAGSTNGLGYFSEAVKQSAKTGVTIGHVDVAQRLFFELHVQAQKNEFQGPKFEKTYRLASQFACLLEAPEIAAQESKADPKRKPSIIGVLLELSAANAVNHGKVDTNGEVRAYARRFLASWKTGSYKAPEKWDGVDRQLREIVPIYNGMKLALEVSEVATDRTIAPAFKEQIEVLGGVIAESKISVSREAHENPTAGLLQARALHKW</sequence>
<gene>
    <name evidence="1" type="ORF">BJX66DRAFT_339568</name>
</gene>
<organism evidence="1 2">
    <name type="scientific">Aspergillus keveii</name>
    <dbReference type="NCBI Taxonomy" id="714993"/>
    <lineage>
        <taxon>Eukaryota</taxon>
        <taxon>Fungi</taxon>
        <taxon>Dikarya</taxon>
        <taxon>Ascomycota</taxon>
        <taxon>Pezizomycotina</taxon>
        <taxon>Eurotiomycetes</taxon>
        <taxon>Eurotiomycetidae</taxon>
        <taxon>Eurotiales</taxon>
        <taxon>Aspergillaceae</taxon>
        <taxon>Aspergillus</taxon>
        <taxon>Aspergillus subgen. Nidulantes</taxon>
    </lineage>
</organism>
<keyword evidence="2" id="KW-1185">Reference proteome</keyword>
<reference evidence="1 2" key="1">
    <citation type="submission" date="2024-07" db="EMBL/GenBank/DDBJ databases">
        <title>Section-level genome sequencing and comparative genomics of Aspergillus sections Usti and Cavernicolus.</title>
        <authorList>
            <consortium name="Lawrence Berkeley National Laboratory"/>
            <person name="Nybo J.L."/>
            <person name="Vesth T.C."/>
            <person name="Theobald S."/>
            <person name="Frisvad J.C."/>
            <person name="Larsen T.O."/>
            <person name="Kjaerboelling I."/>
            <person name="Rothschild-Mancinelli K."/>
            <person name="Lyhne E.K."/>
            <person name="Kogle M.E."/>
            <person name="Barry K."/>
            <person name="Clum A."/>
            <person name="Na H."/>
            <person name="Ledsgaard L."/>
            <person name="Lin J."/>
            <person name="Lipzen A."/>
            <person name="Kuo A."/>
            <person name="Riley R."/>
            <person name="Mondo S."/>
            <person name="Labutti K."/>
            <person name="Haridas S."/>
            <person name="Pangalinan J."/>
            <person name="Salamov A.A."/>
            <person name="Simmons B.A."/>
            <person name="Magnuson J.K."/>
            <person name="Chen J."/>
            <person name="Drula E."/>
            <person name="Henrissat B."/>
            <person name="Wiebenga A."/>
            <person name="Lubbers R.J."/>
            <person name="Gomes A.C."/>
            <person name="Makela M.R."/>
            <person name="Stajich J."/>
            <person name="Grigoriev I.V."/>
            <person name="Mortensen U.H."/>
            <person name="De Vries R.P."/>
            <person name="Baker S.E."/>
            <person name="Andersen M.R."/>
        </authorList>
    </citation>
    <scope>NUCLEOTIDE SEQUENCE [LARGE SCALE GENOMIC DNA]</scope>
    <source>
        <strain evidence="1 2">CBS 209.92</strain>
    </source>
</reference>
<evidence type="ECO:0000313" key="2">
    <source>
        <dbReference type="Proteomes" id="UP001610563"/>
    </source>
</evidence>